<proteinExistence type="predicted"/>
<sequence>MQAIDPAPAKVYSGPIKGKAMKDLTGAEYERRATEALGGRGWQKAMSAAIGVDASTIRRWTSGVVPVPTYAVAVLELLEATPAAFRPPRWLR</sequence>
<evidence type="ECO:0000259" key="1">
    <source>
        <dbReference type="PROSITE" id="PS50943"/>
    </source>
</evidence>
<gene>
    <name evidence="2" type="ORF">UFOVP233_40</name>
</gene>
<dbReference type="InterPro" id="IPR001387">
    <property type="entry name" value="Cro/C1-type_HTH"/>
</dbReference>
<name>A0A6J7WVY3_9CAUD</name>
<feature type="domain" description="HTH cro/C1-type" evidence="1">
    <location>
        <begin position="43"/>
        <end position="85"/>
    </location>
</feature>
<dbReference type="EMBL" id="LR798285">
    <property type="protein sequence ID" value="CAB5220294.1"/>
    <property type="molecule type" value="Genomic_DNA"/>
</dbReference>
<evidence type="ECO:0000313" key="2">
    <source>
        <dbReference type="EMBL" id="CAB5220294.1"/>
    </source>
</evidence>
<dbReference type="InterPro" id="IPR010982">
    <property type="entry name" value="Lambda_DNA-bd_dom_sf"/>
</dbReference>
<organism evidence="2">
    <name type="scientific">uncultured Caudovirales phage</name>
    <dbReference type="NCBI Taxonomy" id="2100421"/>
    <lineage>
        <taxon>Viruses</taxon>
        <taxon>Duplodnaviria</taxon>
        <taxon>Heunggongvirae</taxon>
        <taxon>Uroviricota</taxon>
        <taxon>Caudoviricetes</taxon>
        <taxon>Peduoviridae</taxon>
        <taxon>Maltschvirus</taxon>
        <taxon>Maltschvirus maltsch</taxon>
    </lineage>
</organism>
<dbReference type="GO" id="GO:0003677">
    <property type="term" value="F:DNA binding"/>
    <property type="evidence" value="ECO:0007669"/>
    <property type="project" value="InterPro"/>
</dbReference>
<protein>
    <recommendedName>
        <fullName evidence="1">HTH cro/C1-type domain-containing protein</fullName>
    </recommendedName>
</protein>
<reference evidence="2" key="1">
    <citation type="submission" date="2020-05" db="EMBL/GenBank/DDBJ databases">
        <authorList>
            <person name="Chiriac C."/>
            <person name="Salcher M."/>
            <person name="Ghai R."/>
            <person name="Kavagutti S V."/>
        </authorList>
    </citation>
    <scope>NUCLEOTIDE SEQUENCE</scope>
</reference>
<accession>A0A6J7WVY3</accession>
<dbReference type="PROSITE" id="PS50943">
    <property type="entry name" value="HTH_CROC1"/>
    <property type="match status" value="1"/>
</dbReference>
<dbReference type="Gene3D" id="1.10.260.40">
    <property type="entry name" value="lambda repressor-like DNA-binding domains"/>
    <property type="match status" value="1"/>
</dbReference>